<dbReference type="Gene3D" id="3.40.50.11320">
    <property type="match status" value="1"/>
</dbReference>
<dbReference type="SUPFAM" id="SSF54928">
    <property type="entry name" value="RNA-binding domain, RBD"/>
    <property type="match status" value="1"/>
</dbReference>
<accession>A0A7J7HGZ6</accession>
<evidence type="ECO:0000313" key="3">
    <source>
        <dbReference type="Proteomes" id="UP000593564"/>
    </source>
</evidence>
<dbReference type="GO" id="GO:0004185">
    <property type="term" value="F:serine-type carboxypeptidase activity"/>
    <property type="evidence" value="ECO:0007669"/>
    <property type="project" value="InterPro"/>
</dbReference>
<evidence type="ECO:0000256" key="1">
    <source>
        <dbReference type="ARBA" id="ARBA00009431"/>
    </source>
</evidence>
<organism evidence="2 3">
    <name type="scientific">Camellia sinensis</name>
    <name type="common">Tea plant</name>
    <name type="synonym">Thea sinensis</name>
    <dbReference type="NCBI Taxonomy" id="4442"/>
    <lineage>
        <taxon>Eukaryota</taxon>
        <taxon>Viridiplantae</taxon>
        <taxon>Streptophyta</taxon>
        <taxon>Embryophyta</taxon>
        <taxon>Tracheophyta</taxon>
        <taxon>Spermatophyta</taxon>
        <taxon>Magnoliopsida</taxon>
        <taxon>eudicotyledons</taxon>
        <taxon>Gunneridae</taxon>
        <taxon>Pentapetalae</taxon>
        <taxon>asterids</taxon>
        <taxon>Ericales</taxon>
        <taxon>Theaceae</taxon>
        <taxon>Camellia</taxon>
    </lineage>
</organism>
<dbReference type="SUPFAM" id="SSF53474">
    <property type="entry name" value="alpha/beta-Hydrolases"/>
    <property type="match status" value="1"/>
</dbReference>
<keyword evidence="3" id="KW-1185">Reference proteome</keyword>
<comment type="caution">
    <text evidence="2">The sequence shown here is derived from an EMBL/GenBank/DDBJ whole genome shotgun (WGS) entry which is preliminary data.</text>
</comment>
<dbReference type="GO" id="GO:0003676">
    <property type="term" value="F:nucleic acid binding"/>
    <property type="evidence" value="ECO:0007669"/>
    <property type="project" value="InterPro"/>
</dbReference>
<protein>
    <submittedName>
        <fullName evidence="2">Uncharacterized protein</fullName>
    </submittedName>
</protein>
<dbReference type="AlphaFoldDB" id="A0A7J7HGZ6"/>
<dbReference type="InterPro" id="IPR029058">
    <property type="entry name" value="AB_hydrolase_fold"/>
</dbReference>
<reference evidence="3" key="1">
    <citation type="journal article" date="2020" name="Nat. Commun.">
        <title>Genome assembly of wild tea tree DASZ reveals pedigree and selection history of tea varieties.</title>
        <authorList>
            <person name="Zhang W."/>
            <person name="Zhang Y."/>
            <person name="Qiu H."/>
            <person name="Guo Y."/>
            <person name="Wan H."/>
            <person name="Zhang X."/>
            <person name="Scossa F."/>
            <person name="Alseekh S."/>
            <person name="Zhang Q."/>
            <person name="Wang P."/>
            <person name="Xu L."/>
            <person name="Schmidt M.H."/>
            <person name="Jia X."/>
            <person name="Li D."/>
            <person name="Zhu A."/>
            <person name="Guo F."/>
            <person name="Chen W."/>
            <person name="Ni D."/>
            <person name="Usadel B."/>
            <person name="Fernie A.R."/>
            <person name="Wen W."/>
        </authorList>
    </citation>
    <scope>NUCLEOTIDE SEQUENCE [LARGE SCALE GENOMIC DNA]</scope>
    <source>
        <strain evidence="3">cv. G240</strain>
    </source>
</reference>
<reference evidence="2 3" key="2">
    <citation type="submission" date="2020-07" db="EMBL/GenBank/DDBJ databases">
        <title>Genome assembly of wild tea tree DASZ reveals pedigree and selection history of tea varieties.</title>
        <authorList>
            <person name="Zhang W."/>
        </authorList>
    </citation>
    <scope>NUCLEOTIDE SEQUENCE [LARGE SCALE GENOMIC DNA]</scope>
    <source>
        <strain evidence="3">cv. G240</strain>
        <tissue evidence="2">Leaf</tissue>
    </source>
</reference>
<gene>
    <name evidence="2" type="ORF">HYC85_009651</name>
</gene>
<dbReference type="Pfam" id="PF00450">
    <property type="entry name" value="Peptidase_S10"/>
    <property type="match status" value="1"/>
</dbReference>
<dbReference type="GO" id="GO:0006508">
    <property type="term" value="P:proteolysis"/>
    <property type="evidence" value="ECO:0007669"/>
    <property type="project" value="InterPro"/>
</dbReference>
<dbReference type="EMBL" id="JACBKZ010000004">
    <property type="protein sequence ID" value="KAF5951707.1"/>
    <property type="molecule type" value="Genomic_DNA"/>
</dbReference>
<comment type="similarity">
    <text evidence="1">Belongs to the peptidase S10 family.</text>
</comment>
<name>A0A7J7HGZ6_CAMSI</name>
<dbReference type="InterPro" id="IPR035979">
    <property type="entry name" value="RBD_domain_sf"/>
</dbReference>
<evidence type="ECO:0000313" key="2">
    <source>
        <dbReference type="EMBL" id="KAF5951707.1"/>
    </source>
</evidence>
<dbReference type="Proteomes" id="UP000593564">
    <property type="component" value="Unassembled WGS sequence"/>
</dbReference>
<proteinExistence type="inferred from homology"/>
<dbReference type="InterPro" id="IPR001563">
    <property type="entry name" value="Peptidase_S10"/>
</dbReference>
<sequence length="204" mass="22263">MSSTASVYSGYIGSVWNDKPLTVLPIIQKQMASGISVWIYSGDTDGVVPVTITKYGIDKLQTSVKTKWYPWYLQGEVGGCAVGYENLTFVKDSFGKMIFVGRLDSGVTDEDLRQNNAEDALERLNGTVIGKQTVRLSWGRSPGNKQGQAPIGSRIVLAIKEKHPHGSKLGAIYSASALQLVTKRAVWSENYPHNLAPSVGKKEE</sequence>